<organism evidence="2 3">
    <name type="scientific">Hyaloperonospora arabidopsidis (strain Emoy2)</name>
    <name type="common">Downy mildew agent</name>
    <name type="synonym">Peronospora arabidopsidis</name>
    <dbReference type="NCBI Taxonomy" id="559515"/>
    <lineage>
        <taxon>Eukaryota</taxon>
        <taxon>Sar</taxon>
        <taxon>Stramenopiles</taxon>
        <taxon>Oomycota</taxon>
        <taxon>Peronosporomycetes</taxon>
        <taxon>Peronosporales</taxon>
        <taxon>Peronosporaceae</taxon>
        <taxon>Hyaloperonospora</taxon>
    </lineage>
</organism>
<sequence length="814" mass="91486">MLGLALHQDTRLTGLSAPGRPGMTHLFSAFVDDSTLFLERAEQIPHALTIIRAFGDLSGLHVQPAKSQLIFLNRAITVKQYEGIAVVPPGTTTRYLGYEIGTGELVNKNWALRIQRRLLTATRVATSVTNCVLILNCIVLPPVLFTATVFDISQWAELEMHNLYKLFLWAHATTTERSHHKVNPGFLVTPTHAGGISLVDVSVAIKTQQIKHAITWLTQRPDHYSVAWRVLTFRGDTEGEAAIVLQLRFHNETYLIGAVDTVSCCGKSLANGLRHYRSNFAKPLHGSTGTGSSCLRGPPAGGKTTSLCFRITSPFHDAHWVMTTCRVSYSGFGPRLTGVRTHGYAITGDMLAISAYTKIKECTLAALHIARTGPSEFAMQIPWPTDQSRPHTTAKLRRWATALLLSSPDLPIGAVSNTRPPLLLRHAPPFKSSYHWNLRAAGIIEDIAMGCAPEVSHSVTMLQGHDGLHWFVKGSVPQLDICCSTERRAVNTAIRKWGLVFEAHPQIHQFPWSVPDVTPNRSVTKAFGAQAFRHCKNLFADPLLKIVAQLDTKAAKNEWQRAALKQTSRQVWSHDNGISEYQVWTGYRVALGQLNLYHDGRTEDKSCRKNSACRGRDETIKHLFWVCPWAVALWTKLVTHWTGERESRQRTQQFLEAYASRQVQDIPKHRAEIVKERFQDDVGEAERVWKQIWHILATICQTKLWTDRNEAVYRAASVDIRGSTNRYWTTCICHLRAIAKREHRKVATATSGAMLYACIELLEREPTGVPVFTGPVTVSPRITLRRSRHGLRYTIDLAHRYYNHGIDNLNHHHH</sequence>
<evidence type="ECO:0000313" key="2">
    <source>
        <dbReference type="EnsemblProtists" id="HpaP811951"/>
    </source>
</evidence>
<dbReference type="STRING" id="559515.M4BZC8"/>
<accession>M4BZC8</accession>
<dbReference type="EMBL" id="AB922537">
    <property type="protein sequence ID" value="BAP69113.1"/>
    <property type="molecule type" value="mRNA"/>
</dbReference>
<dbReference type="VEuPathDB" id="FungiDB:HpaG811951"/>
<dbReference type="eggNOG" id="ENOG502SPUT">
    <property type="taxonomic scope" value="Eukaryota"/>
</dbReference>
<dbReference type="Proteomes" id="UP000011713">
    <property type="component" value="Unassembled WGS sequence"/>
</dbReference>
<proteinExistence type="evidence at transcript level"/>
<reference evidence="3" key="1">
    <citation type="journal article" date="2010" name="Science">
        <title>Signatures of adaptation to obligate biotrophy in the Hyaloperonospora arabidopsidis genome.</title>
        <authorList>
            <person name="Baxter L."/>
            <person name="Tripathy S."/>
            <person name="Ishaque N."/>
            <person name="Boot N."/>
            <person name="Cabral A."/>
            <person name="Kemen E."/>
            <person name="Thines M."/>
            <person name="Ah-Fong A."/>
            <person name="Anderson R."/>
            <person name="Badejoko W."/>
            <person name="Bittner-Eddy P."/>
            <person name="Boore J.L."/>
            <person name="Chibucos M.C."/>
            <person name="Coates M."/>
            <person name="Dehal P."/>
            <person name="Delehaunty K."/>
            <person name="Dong S."/>
            <person name="Downton P."/>
            <person name="Dumas B."/>
            <person name="Fabro G."/>
            <person name="Fronick C."/>
            <person name="Fuerstenberg S.I."/>
            <person name="Fulton L."/>
            <person name="Gaulin E."/>
            <person name="Govers F."/>
            <person name="Hughes L."/>
            <person name="Humphray S."/>
            <person name="Jiang R.H."/>
            <person name="Judelson H."/>
            <person name="Kamoun S."/>
            <person name="Kyung K."/>
            <person name="Meijer H."/>
            <person name="Minx P."/>
            <person name="Morris P."/>
            <person name="Nelson J."/>
            <person name="Phuntumart V."/>
            <person name="Qutob D."/>
            <person name="Rehmany A."/>
            <person name="Rougon-Cardoso A."/>
            <person name="Ryden P."/>
            <person name="Torto-Alalibo T."/>
            <person name="Studholme D."/>
            <person name="Wang Y."/>
            <person name="Win J."/>
            <person name="Wood J."/>
            <person name="Clifton S.W."/>
            <person name="Rogers J."/>
            <person name="Van den Ackerveken G."/>
            <person name="Jones J.D."/>
            <person name="McDowell J.M."/>
            <person name="Beynon J."/>
            <person name="Tyler B.M."/>
        </authorList>
    </citation>
    <scope>NUCLEOTIDE SEQUENCE [LARGE SCALE GENOMIC DNA]</scope>
    <source>
        <strain evidence="3">Emoy2</strain>
    </source>
</reference>
<dbReference type="AlphaFoldDB" id="M4BZC8"/>
<evidence type="ECO:0000313" key="3">
    <source>
        <dbReference type="Proteomes" id="UP000011713"/>
    </source>
</evidence>
<reference evidence="1" key="2">
    <citation type="journal article" date="2014" name="PLoS Pathog.">
        <title>Expression profiling during arabidopsis/downy mildew interaction reveals a highly-expressed effector that attenuates responses to salicylic acid.</title>
        <authorList>
            <person name="Asai S."/>
            <person name="Rallapalli G."/>
            <person name="Piquerez S.J.M."/>
            <person name="Caillaud M.C."/>
            <person name="Furzer O.J."/>
            <person name="Ishaque N."/>
            <person name="Wirthmueller L."/>
            <person name="Fabro G."/>
            <person name="Shirasu K."/>
            <person name="Jones J.D.G."/>
        </authorList>
    </citation>
    <scope>NUCLEOTIDE SEQUENCE</scope>
    <source>
        <strain evidence="1">Emoy2</strain>
    </source>
</reference>
<protein>
    <submittedName>
        <fullName evidence="1">RxLR effector candidate protein</fullName>
    </submittedName>
</protein>
<keyword evidence="3" id="KW-1185">Reference proteome</keyword>
<dbReference type="InParanoid" id="M4BZC8"/>
<dbReference type="EMBL" id="JH598058">
    <property type="status" value="NOT_ANNOTATED_CDS"/>
    <property type="molecule type" value="Genomic_DNA"/>
</dbReference>
<name>M4BZC8_HYAAE</name>
<dbReference type="EnsemblProtists" id="HpaT811951">
    <property type="protein sequence ID" value="HpaP811951"/>
    <property type="gene ID" value="HpaG811951"/>
</dbReference>
<evidence type="ECO:0000313" key="1">
    <source>
        <dbReference type="EMBL" id="BAP69113.1"/>
    </source>
</evidence>
<dbReference type="HOGENOM" id="CLU_346992_0_0_1"/>
<gene>
    <name evidence="1" type="primary">HaRxLL455f</name>
</gene>
<reference evidence="2" key="3">
    <citation type="submission" date="2015-06" db="UniProtKB">
        <authorList>
            <consortium name="EnsemblProtists"/>
        </authorList>
    </citation>
    <scope>IDENTIFICATION</scope>
    <source>
        <strain evidence="2">Emoy2</strain>
    </source>
</reference>